<feature type="compositionally biased region" description="Polar residues" evidence="1">
    <location>
        <begin position="270"/>
        <end position="286"/>
    </location>
</feature>
<evidence type="ECO:0000313" key="3">
    <source>
        <dbReference type="EMBL" id="KAH8100399.1"/>
    </source>
</evidence>
<organism evidence="3 4">
    <name type="scientific">Cristinia sonorae</name>
    <dbReference type="NCBI Taxonomy" id="1940300"/>
    <lineage>
        <taxon>Eukaryota</taxon>
        <taxon>Fungi</taxon>
        <taxon>Dikarya</taxon>
        <taxon>Basidiomycota</taxon>
        <taxon>Agaricomycotina</taxon>
        <taxon>Agaricomycetes</taxon>
        <taxon>Agaricomycetidae</taxon>
        <taxon>Agaricales</taxon>
        <taxon>Pleurotineae</taxon>
        <taxon>Stephanosporaceae</taxon>
        <taxon>Cristinia</taxon>
    </lineage>
</organism>
<keyword evidence="2" id="KW-1133">Transmembrane helix</keyword>
<protein>
    <recommendedName>
        <fullName evidence="5">Transmembrane protein</fullName>
    </recommendedName>
</protein>
<evidence type="ECO:0000313" key="4">
    <source>
        <dbReference type="Proteomes" id="UP000813824"/>
    </source>
</evidence>
<feature type="region of interest" description="Disordered" evidence="1">
    <location>
        <begin position="229"/>
        <end position="294"/>
    </location>
</feature>
<keyword evidence="2" id="KW-0812">Transmembrane</keyword>
<sequence>MNFTLDDTSPQLVYTPDAWSIQQSFDPKAVNFFQSTYHAAQVDNAHLNMSIVGSAFALYGSKGPGHGNFSVQFDDGIIFLSAYAEETKFQQLLFSHVFEDPEPSTHFVSLTARLSGSGIHGPWLDFDFVTFTNTNTTPPSSSFGATATATGIKIPTAAPPWLTEAEHPSVIATIVVESSTSSPLAQTRPSTVTLVLAALFGGIIGLVLLGLFVYYLLRRTYDSRRAREHSFRYGKSSVTRATPSTMTQSTSNNGSSAGLLSAPVPALAPSSENLSPATGKANNTHALTPPSSPGYGSFASGETMRTMGMDEQAISTLSGSTAALTTSTPMKGQTEVAVAQVPTTSVPFAFLSTTPSVFKIIPRRHKGDADSLMTDFLQV</sequence>
<keyword evidence="2" id="KW-0472">Membrane</keyword>
<dbReference type="CDD" id="cd12087">
    <property type="entry name" value="TM_EGFR-like"/>
    <property type="match status" value="1"/>
</dbReference>
<name>A0A8K0UMM4_9AGAR</name>
<dbReference type="EMBL" id="JAEVFJ010000016">
    <property type="protein sequence ID" value="KAH8100399.1"/>
    <property type="molecule type" value="Genomic_DNA"/>
</dbReference>
<dbReference type="Gene3D" id="2.60.120.260">
    <property type="entry name" value="Galactose-binding domain-like"/>
    <property type="match status" value="1"/>
</dbReference>
<evidence type="ECO:0008006" key="5">
    <source>
        <dbReference type="Google" id="ProtNLM"/>
    </source>
</evidence>
<evidence type="ECO:0000256" key="2">
    <source>
        <dbReference type="SAM" id="Phobius"/>
    </source>
</evidence>
<feature type="compositionally biased region" description="Polar residues" evidence="1">
    <location>
        <begin position="236"/>
        <end position="258"/>
    </location>
</feature>
<keyword evidence="4" id="KW-1185">Reference proteome</keyword>
<accession>A0A8K0UMM4</accession>
<dbReference type="Proteomes" id="UP000813824">
    <property type="component" value="Unassembled WGS sequence"/>
</dbReference>
<evidence type="ECO:0000256" key="1">
    <source>
        <dbReference type="SAM" id="MobiDB-lite"/>
    </source>
</evidence>
<reference evidence="3" key="1">
    <citation type="journal article" date="2021" name="New Phytol.">
        <title>Evolutionary innovations through gain and loss of genes in the ectomycorrhizal Boletales.</title>
        <authorList>
            <person name="Wu G."/>
            <person name="Miyauchi S."/>
            <person name="Morin E."/>
            <person name="Kuo A."/>
            <person name="Drula E."/>
            <person name="Varga T."/>
            <person name="Kohler A."/>
            <person name="Feng B."/>
            <person name="Cao Y."/>
            <person name="Lipzen A."/>
            <person name="Daum C."/>
            <person name="Hundley H."/>
            <person name="Pangilinan J."/>
            <person name="Johnson J."/>
            <person name="Barry K."/>
            <person name="LaButti K."/>
            <person name="Ng V."/>
            <person name="Ahrendt S."/>
            <person name="Min B."/>
            <person name="Choi I.G."/>
            <person name="Park H."/>
            <person name="Plett J.M."/>
            <person name="Magnuson J."/>
            <person name="Spatafora J.W."/>
            <person name="Nagy L.G."/>
            <person name="Henrissat B."/>
            <person name="Grigoriev I.V."/>
            <person name="Yang Z.L."/>
            <person name="Xu J."/>
            <person name="Martin F.M."/>
        </authorList>
    </citation>
    <scope>NUCLEOTIDE SEQUENCE</scope>
    <source>
        <strain evidence="3">KKN 215</strain>
    </source>
</reference>
<dbReference type="AlphaFoldDB" id="A0A8K0UMM4"/>
<feature type="transmembrane region" description="Helical" evidence="2">
    <location>
        <begin position="194"/>
        <end position="217"/>
    </location>
</feature>
<gene>
    <name evidence="3" type="ORF">BXZ70DRAFT_189872</name>
</gene>
<dbReference type="OrthoDB" id="2576082at2759"/>
<comment type="caution">
    <text evidence="3">The sequence shown here is derived from an EMBL/GenBank/DDBJ whole genome shotgun (WGS) entry which is preliminary data.</text>
</comment>
<proteinExistence type="predicted"/>